<dbReference type="EMBL" id="JANVFU010000014">
    <property type="protein sequence ID" value="KAJ3740464.1"/>
    <property type="molecule type" value="Genomic_DNA"/>
</dbReference>
<protein>
    <submittedName>
        <fullName evidence="3">P-loop containing nucleoside triphosphate hydrolase protein</fullName>
    </submittedName>
</protein>
<gene>
    <name evidence="3" type="ORF">DFH05DRAFT_405893</name>
</gene>
<evidence type="ECO:0000259" key="2">
    <source>
        <dbReference type="Pfam" id="PF01926"/>
    </source>
</evidence>
<dbReference type="InterPro" id="IPR006073">
    <property type="entry name" value="GTP-bd"/>
</dbReference>
<dbReference type="GO" id="GO:0005525">
    <property type="term" value="F:GTP binding"/>
    <property type="evidence" value="ECO:0007669"/>
    <property type="project" value="InterPro"/>
</dbReference>
<dbReference type="InterPro" id="IPR027417">
    <property type="entry name" value="P-loop_NTPase"/>
</dbReference>
<dbReference type="SUPFAM" id="SSF52540">
    <property type="entry name" value="P-loop containing nucleoside triphosphate hydrolases"/>
    <property type="match status" value="1"/>
</dbReference>
<evidence type="ECO:0000313" key="3">
    <source>
        <dbReference type="EMBL" id="KAJ3740464.1"/>
    </source>
</evidence>
<keyword evidence="3" id="KW-0378">Hydrolase</keyword>
<reference evidence="3 4" key="1">
    <citation type="journal article" date="2023" name="Proc. Natl. Acad. Sci. U.S.A.">
        <title>A global phylogenomic analysis of the shiitake genus Lentinula.</title>
        <authorList>
            <person name="Sierra-Patev S."/>
            <person name="Min B."/>
            <person name="Naranjo-Ortiz M."/>
            <person name="Looney B."/>
            <person name="Konkel Z."/>
            <person name="Slot J.C."/>
            <person name="Sakamoto Y."/>
            <person name="Steenwyk J.L."/>
            <person name="Rokas A."/>
            <person name="Carro J."/>
            <person name="Camarero S."/>
            <person name="Ferreira P."/>
            <person name="Molpeceres G."/>
            <person name="Ruiz-Duenas F.J."/>
            <person name="Serrano A."/>
            <person name="Henrissat B."/>
            <person name="Drula E."/>
            <person name="Hughes K.W."/>
            <person name="Mata J.L."/>
            <person name="Ishikawa N.K."/>
            <person name="Vargas-Isla R."/>
            <person name="Ushijima S."/>
            <person name="Smith C.A."/>
            <person name="Donoghue J."/>
            <person name="Ahrendt S."/>
            <person name="Andreopoulos W."/>
            <person name="He G."/>
            <person name="LaButti K."/>
            <person name="Lipzen A."/>
            <person name="Ng V."/>
            <person name="Riley R."/>
            <person name="Sandor L."/>
            <person name="Barry K."/>
            <person name="Martinez A.T."/>
            <person name="Xiao Y."/>
            <person name="Gibbons J.G."/>
            <person name="Terashima K."/>
            <person name="Grigoriev I.V."/>
            <person name="Hibbett D."/>
        </authorList>
    </citation>
    <scope>NUCLEOTIDE SEQUENCE [LARGE SCALE GENOMIC DNA]</scope>
    <source>
        <strain evidence="3 4">TFB7810</strain>
    </source>
</reference>
<evidence type="ECO:0000256" key="1">
    <source>
        <dbReference type="SAM" id="Coils"/>
    </source>
</evidence>
<dbReference type="Proteomes" id="UP001142393">
    <property type="component" value="Unassembled WGS sequence"/>
</dbReference>
<dbReference type="Gene3D" id="3.40.50.300">
    <property type="entry name" value="P-loop containing nucleotide triphosphate hydrolases"/>
    <property type="match status" value="1"/>
</dbReference>
<feature type="coiled-coil region" evidence="1">
    <location>
        <begin position="229"/>
        <end position="260"/>
    </location>
</feature>
<accession>A0A9W8TTZ3</accession>
<dbReference type="AlphaFoldDB" id="A0A9W8TTZ3"/>
<feature type="domain" description="G" evidence="2">
    <location>
        <begin position="25"/>
        <end position="151"/>
    </location>
</feature>
<name>A0A9W8TTZ3_9AGAR</name>
<comment type="caution">
    <text evidence="3">The sequence shown here is derived from an EMBL/GenBank/DDBJ whole genome shotgun (WGS) entry which is preliminary data.</text>
</comment>
<dbReference type="PANTHER" id="PTHR32046:SF11">
    <property type="entry name" value="IMMUNE-ASSOCIATED NUCLEOTIDE-BINDING PROTEIN 10-LIKE"/>
    <property type="match status" value="1"/>
</dbReference>
<keyword evidence="4" id="KW-1185">Reference proteome</keyword>
<dbReference type="CDD" id="cd00882">
    <property type="entry name" value="Ras_like_GTPase"/>
    <property type="match status" value="1"/>
</dbReference>
<organism evidence="3 4">
    <name type="scientific">Lentinula detonsa</name>
    <dbReference type="NCBI Taxonomy" id="2804962"/>
    <lineage>
        <taxon>Eukaryota</taxon>
        <taxon>Fungi</taxon>
        <taxon>Dikarya</taxon>
        <taxon>Basidiomycota</taxon>
        <taxon>Agaricomycotina</taxon>
        <taxon>Agaricomycetes</taxon>
        <taxon>Agaricomycetidae</taxon>
        <taxon>Agaricales</taxon>
        <taxon>Marasmiineae</taxon>
        <taxon>Omphalotaceae</taxon>
        <taxon>Lentinula</taxon>
    </lineage>
</organism>
<proteinExistence type="predicted"/>
<dbReference type="GO" id="GO:0016787">
    <property type="term" value="F:hydrolase activity"/>
    <property type="evidence" value="ECO:0007669"/>
    <property type="project" value="UniProtKB-KW"/>
</dbReference>
<keyword evidence="1" id="KW-0175">Coiled coil</keyword>
<dbReference type="Pfam" id="PF01926">
    <property type="entry name" value="MMR_HSR1"/>
    <property type="match status" value="1"/>
</dbReference>
<dbReference type="PANTHER" id="PTHR32046">
    <property type="entry name" value="G DOMAIN-CONTAINING PROTEIN"/>
    <property type="match status" value="1"/>
</dbReference>
<sequence length="260" mass="29148">MTLLREIASQATSFDFMSLRNVALIAVMGATGTGKSTFINKACDGNMKIGRGLESCTSEIQLSPFFRLNGRNVCLIDTPGFDDTNRPDSEILKDIAYYICEAYQQHIQLAGVVFIHRISDSRVTGVTRRNMKMFQQLCGTDAMKNVVIVTNMWGNVDKADGELREAELRTKSIFLEEAIKNGACIIRHDNSANSARKIISELLKNDPVTLQIQREMLDQRMDVIDTAAGAELNRELMEQAKKYQKQLEELKKESDGVCNL</sequence>
<evidence type="ECO:0000313" key="4">
    <source>
        <dbReference type="Proteomes" id="UP001142393"/>
    </source>
</evidence>